<dbReference type="AlphaFoldDB" id="A0A140NQK9"/>
<gene>
    <name evidence="1" type="ordered locus">S70_15600</name>
</gene>
<sequence>MWDQNKSVEYIKNNAEPSSLGQCASYVKKALIHGGASIKNSGINSAKDYGPWLIENGFTPVPGAEAQKEGISYSVLGQQKGDVVIIERLKNPKNARSIHGHMAMFDGKHWVSDFVQQRGFYPNQEYRDESTPFVLYRYAGNQPADEKKKKKQVPS</sequence>
<proteinExistence type="predicted"/>
<protein>
    <recommendedName>
        <fullName evidence="3">NlpC/P60 domain-containing protein</fullName>
    </recommendedName>
</protein>
<dbReference type="EMBL" id="CP003488">
    <property type="protein sequence ID" value="AFH94938.1"/>
    <property type="molecule type" value="Genomic_DNA"/>
</dbReference>
<dbReference type="Proteomes" id="UP000005012">
    <property type="component" value="Chromosome"/>
</dbReference>
<dbReference type="KEGG" id="psi:S70_15600"/>
<accession>A0A140NQK9</accession>
<reference evidence="1 2" key="1">
    <citation type="journal article" date="2012" name="J. Bacteriol.">
        <title>Complete Genome Sequence of Providencia stuartii Clinical Isolate MRSN 2154.</title>
        <authorList>
            <person name="Clifford R.J."/>
            <person name="Hang J."/>
            <person name="Riley M.C."/>
            <person name="Onmus-Leone F."/>
            <person name="Kuschner R.A."/>
            <person name="Lesho E.P."/>
            <person name="Waterman P.E."/>
        </authorList>
    </citation>
    <scope>NUCLEOTIDE SEQUENCE [LARGE SCALE GENOMIC DNA]</scope>
    <source>
        <strain evidence="1 2">MRSN 2154</strain>
    </source>
</reference>
<organism evidence="1 2">
    <name type="scientific">Providencia stuartii (strain MRSN 2154)</name>
    <dbReference type="NCBI Taxonomy" id="1157951"/>
    <lineage>
        <taxon>Bacteria</taxon>
        <taxon>Pseudomonadati</taxon>
        <taxon>Pseudomonadota</taxon>
        <taxon>Gammaproteobacteria</taxon>
        <taxon>Enterobacterales</taxon>
        <taxon>Morganellaceae</taxon>
        <taxon>Providencia</taxon>
    </lineage>
</organism>
<dbReference type="Gene3D" id="3.90.1720.10">
    <property type="entry name" value="endopeptidase domain like (from Nostoc punctiforme)"/>
    <property type="match status" value="1"/>
</dbReference>
<name>A0A140NQK9_PROSM</name>
<evidence type="ECO:0008006" key="3">
    <source>
        <dbReference type="Google" id="ProtNLM"/>
    </source>
</evidence>
<evidence type="ECO:0000313" key="1">
    <source>
        <dbReference type="EMBL" id="AFH94938.1"/>
    </source>
</evidence>
<dbReference type="PATRIC" id="fig|1157951.4.peg.3138"/>
<evidence type="ECO:0000313" key="2">
    <source>
        <dbReference type="Proteomes" id="UP000005012"/>
    </source>
</evidence>
<dbReference type="RefSeq" id="WP_014657742.1">
    <property type="nucleotide sequence ID" value="NC_017731.1"/>
</dbReference>
<dbReference type="HOGENOM" id="CLU_123178_1_0_6"/>
<reference evidence="2" key="2">
    <citation type="submission" date="2012-04" db="EMBL/GenBank/DDBJ databases">
        <title>Complete genome sequence of Providencia stuartii clinical isolate MRSN 2154.</title>
        <authorList>
            <person name="Clifford R.J."/>
            <person name="Hang J."/>
            <person name="Riley M.C."/>
            <person name="Onmus-Leone F."/>
            <person name="Kuschner R.A."/>
            <person name="Lesho E.P."/>
            <person name="Waterman P.E."/>
        </authorList>
    </citation>
    <scope>NUCLEOTIDE SEQUENCE [LARGE SCALE GENOMIC DNA]</scope>
    <source>
        <strain evidence="2">MRSN 2154</strain>
    </source>
</reference>